<accession>A0AAD9X0Z3</accession>
<evidence type="ECO:0000313" key="2">
    <source>
        <dbReference type="Proteomes" id="UP001280121"/>
    </source>
</evidence>
<gene>
    <name evidence="1" type="ORF">Ddye_017457</name>
</gene>
<dbReference type="AlphaFoldDB" id="A0AAD9X0Z3"/>
<organism evidence="1 2">
    <name type="scientific">Dipteronia dyeriana</name>
    <dbReference type="NCBI Taxonomy" id="168575"/>
    <lineage>
        <taxon>Eukaryota</taxon>
        <taxon>Viridiplantae</taxon>
        <taxon>Streptophyta</taxon>
        <taxon>Embryophyta</taxon>
        <taxon>Tracheophyta</taxon>
        <taxon>Spermatophyta</taxon>
        <taxon>Magnoliopsida</taxon>
        <taxon>eudicotyledons</taxon>
        <taxon>Gunneridae</taxon>
        <taxon>Pentapetalae</taxon>
        <taxon>rosids</taxon>
        <taxon>malvids</taxon>
        <taxon>Sapindales</taxon>
        <taxon>Sapindaceae</taxon>
        <taxon>Hippocastanoideae</taxon>
        <taxon>Acereae</taxon>
        <taxon>Dipteronia</taxon>
    </lineage>
</organism>
<evidence type="ECO:0000313" key="1">
    <source>
        <dbReference type="EMBL" id="KAK2649968.1"/>
    </source>
</evidence>
<comment type="caution">
    <text evidence="1">The sequence shown here is derived from an EMBL/GenBank/DDBJ whole genome shotgun (WGS) entry which is preliminary data.</text>
</comment>
<dbReference type="EMBL" id="JANJYI010000005">
    <property type="protein sequence ID" value="KAK2649968.1"/>
    <property type="molecule type" value="Genomic_DNA"/>
</dbReference>
<name>A0AAD9X0Z3_9ROSI</name>
<proteinExistence type="predicted"/>
<protein>
    <submittedName>
        <fullName evidence="1">Uncharacterized protein</fullName>
    </submittedName>
</protein>
<keyword evidence="2" id="KW-1185">Reference proteome</keyword>
<dbReference type="Proteomes" id="UP001280121">
    <property type="component" value="Unassembled WGS sequence"/>
</dbReference>
<sequence>MGNWLGRNRVVHPLLLDHDDHDRLARLEQPSTSLWVKVRVRASQLKEFTAKADLNSSRDNSDLGRLILQECLEGRLTARVVPASTIFE</sequence>
<reference evidence="1" key="1">
    <citation type="journal article" date="2023" name="Plant J.">
        <title>Genome sequences and population genomics provide insights into the demographic history, inbreeding, and mutation load of two 'living fossil' tree species of Dipteronia.</title>
        <authorList>
            <person name="Feng Y."/>
            <person name="Comes H.P."/>
            <person name="Chen J."/>
            <person name="Zhu S."/>
            <person name="Lu R."/>
            <person name="Zhang X."/>
            <person name="Li P."/>
            <person name="Qiu J."/>
            <person name="Olsen K.M."/>
            <person name="Qiu Y."/>
        </authorList>
    </citation>
    <scope>NUCLEOTIDE SEQUENCE</scope>
    <source>
        <strain evidence="1">KIB01</strain>
    </source>
</reference>